<name>A0AAE1IX26_9FABA</name>
<protein>
    <submittedName>
        <fullName evidence="2">Uncharacterized protein</fullName>
    </submittedName>
</protein>
<dbReference type="Proteomes" id="UP001293593">
    <property type="component" value="Unassembled WGS sequence"/>
</dbReference>
<keyword evidence="1" id="KW-0812">Transmembrane</keyword>
<proteinExistence type="predicted"/>
<feature type="transmembrane region" description="Helical" evidence="1">
    <location>
        <begin position="64"/>
        <end position="91"/>
    </location>
</feature>
<evidence type="ECO:0000256" key="1">
    <source>
        <dbReference type="SAM" id="Phobius"/>
    </source>
</evidence>
<keyword evidence="1" id="KW-0472">Membrane</keyword>
<comment type="caution">
    <text evidence="2">The sequence shown here is derived from an EMBL/GenBank/DDBJ whole genome shotgun (WGS) entry which is preliminary data.</text>
</comment>
<evidence type="ECO:0000313" key="3">
    <source>
        <dbReference type="Proteomes" id="UP001293593"/>
    </source>
</evidence>
<dbReference type="EMBL" id="JAWXYG010000011">
    <property type="protein sequence ID" value="KAK4258556.1"/>
    <property type="molecule type" value="Genomic_DNA"/>
</dbReference>
<feature type="transmembrane region" description="Helical" evidence="1">
    <location>
        <begin position="21"/>
        <end position="44"/>
    </location>
</feature>
<evidence type="ECO:0000313" key="2">
    <source>
        <dbReference type="EMBL" id="KAK4258556.1"/>
    </source>
</evidence>
<organism evidence="2 3">
    <name type="scientific">Acacia crassicarpa</name>
    <name type="common">northern wattle</name>
    <dbReference type="NCBI Taxonomy" id="499986"/>
    <lineage>
        <taxon>Eukaryota</taxon>
        <taxon>Viridiplantae</taxon>
        <taxon>Streptophyta</taxon>
        <taxon>Embryophyta</taxon>
        <taxon>Tracheophyta</taxon>
        <taxon>Spermatophyta</taxon>
        <taxon>Magnoliopsida</taxon>
        <taxon>eudicotyledons</taxon>
        <taxon>Gunneridae</taxon>
        <taxon>Pentapetalae</taxon>
        <taxon>rosids</taxon>
        <taxon>fabids</taxon>
        <taxon>Fabales</taxon>
        <taxon>Fabaceae</taxon>
        <taxon>Caesalpinioideae</taxon>
        <taxon>mimosoid clade</taxon>
        <taxon>Acacieae</taxon>
        <taxon>Acacia</taxon>
    </lineage>
</organism>
<keyword evidence="1" id="KW-1133">Transmembrane helix</keyword>
<gene>
    <name evidence="2" type="ORF">QN277_004995</name>
</gene>
<sequence length="117" mass="13304">MGSHYQLTRAKIRKIFPNTNPVTKAILLRIFSSLVAMTLLLWTIRYGYEAATATGRPALYSQWISRFGALTMFFAFLLIIVGLPIIADLFLRLSEELQYPEESDFQQSNDPKADISV</sequence>
<reference evidence="2" key="1">
    <citation type="submission" date="2023-10" db="EMBL/GenBank/DDBJ databases">
        <title>Chromosome-level genome of the transformable northern wattle, Acacia crassicarpa.</title>
        <authorList>
            <person name="Massaro I."/>
            <person name="Sinha N.R."/>
            <person name="Poethig S."/>
            <person name="Leichty A.R."/>
        </authorList>
    </citation>
    <scope>NUCLEOTIDE SEQUENCE</scope>
    <source>
        <strain evidence="2">Acra3RX</strain>
        <tissue evidence="2">Leaf</tissue>
    </source>
</reference>
<accession>A0AAE1IX26</accession>
<dbReference type="AlphaFoldDB" id="A0AAE1IX26"/>
<keyword evidence="3" id="KW-1185">Reference proteome</keyword>